<dbReference type="PANTHER" id="PTHR46601">
    <property type="entry name" value="ULP_PROTEASE DOMAIN-CONTAINING PROTEIN"/>
    <property type="match status" value="1"/>
</dbReference>
<dbReference type="EMBL" id="KB097495">
    <property type="protein sequence ID" value="ESN96589.1"/>
    <property type="molecule type" value="Genomic_DNA"/>
</dbReference>
<dbReference type="EMBL" id="AMQM01001415">
    <property type="status" value="NOT_ANNOTATED_CDS"/>
    <property type="molecule type" value="Genomic_DNA"/>
</dbReference>
<dbReference type="OMA" id="FTHEHED"/>
<protein>
    <submittedName>
        <fullName evidence="2 3">Uncharacterized protein</fullName>
    </submittedName>
</protein>
<evidence type="ECO:0000313" key="3">
    <source>
        <dbReference type="EnsemblMetazoa" id="HelroP163669"/>
    </source>
</evidence>
<dbReference type="GeneID" id="20200173"/>
<dbReference type="EnsemblMetazoa" id="HelroT163669">
    <property type="protein sequence ID" value="HelroP163669"/>
    <property type="gene ID" value="HelroG163669"/>
</dbReference>
<reference evidence="2 4" key="2">
    <citation type="journal article" date="2013" name="Nature">
        <title>Insights into bilaterian evolution from three spiralian genomes.</title>
        <authorList>
            <person name="Simakov O."/>
            <person name="Marletaz F."/>
            <person name="Cho S.J."/>
            <person name="Edsinger-Gonzales E."/>
            <person name="Havlak P."/>
            <person name="Hellsten U."/>
            <person name="Kuo D.H."/>
            <person name="Larsson T."/>
            <person name="Lv J."/>
            <person name="Arendt D."/>
            <person name="Savage R."/>
            <person name="Osoegawa K."/>
            <person name="de Jong P."/>
            <person name="Grimwood J."/>
            <person name="Chapman J.A."/>
            <person name="Shapiro H."/>
            <person name="Aerts A."/>
            <person name="Otillar R.P."/>
            <person name="Terry A.Y."/>
            <person name="Boore J.L."/>
            <person name="Grigoriev I.V."/>
            <person name="Lindberg D.R."/>
            <person name="Seaver E.C."/>
            <person name="Weisblat D.A."/>
            <person name="Putnam N.H."/>
            <person name="Rokhsar D.S."/>
        </authorList>
    </citation>
    <scope>NUCLEOTIDE SEQUENCE</scope>
</reference>
<reference evidence="3" key="3">
    <citation type="submission" date="2015-06" db="UniProtKB">
        <authorList>
            <consortium name="EnsemblMetazoa"/>
        </authorList>
    </citation>
    <scope>IDENTIFICATION</scope>
</reference>
<sequence length="787" mass="90944">MNTLCYDAQNVRKCCDPFKQHRKPCRKSLRKATEALAIKSSHNVKPGEMFCISCRMKIGKLSPSNSTSQPPPAPPSSSSSSENVVTGESLNQIFLAAGCSPLRIRKISSSNKVPYMKKKVRNAVELLCKKSARLVEKDKNIFQTPKKVLNCKHCDGFKNIMEELKVKFFSSDYRHRQQILTLVPPSWTLSRTASFFSCSKHLVIKSRKLKRESGILSLPHKKKGKTIDEPTTQSVIDFYNQQEISICCPGKKDFVTVTEGQQKVYHQKKILLANIKEIYFEFVKQKNLKIGFSTFFKLRPPWCVTVSSPGAHRVCICEYHQNIKLMLESVPLNHCYKFWLEKLVCNINSRECMLHRCEECPGKLSVENNLRAIFEEAGISIDNTISFYQWSHDDNRSSLISVQDTVDSFIERFSQKLDELSSHHYISKEQSKYLSDSKENLKNSECIALMDFAENYSVIIQDAIQSHHWSNTQVTLHPIVLYYRDDENLSVKSVCMISDCLDHNVSAVYAFQKHLINYVKQNLKNVTLIKYFSDGAVSQYKNYKNFSNLIHHKEDFGLKAEWHFFATSHGKSPCDGIGGTTKRLVARASLQASTKDQILNARDFYTYADAKINGIKFFWVDKKQIKDLLGMLEKRFRSADKIKGCRSHHSFIPDKNDQLLMKRLSSDLFGYNFNKNESEDNNDDYEPGRFVALVYDKKWYLGNIIERDDKNDDLKVNCLKKFKENIFYWPKNVDICYVPFKHILILIPDDNISYVGKIYITLPETVFEHISTLYNNFKLKKIKKIDT</sequence>
<dbReference type="KEGG" id="hro:HELRODRAFT_163669"/>
<evidence type="ECO:0000313" key="4">
    <source>
        <dbReference type="Proteomes" id="UP000015101"/>
    </source>
</evidence>
<gene>
    <name evidence="3" type="primary">20200173</name>
    <name evidence="2" type="ORF">HELRODRAFT_163669</name>
</gene>
<dbReference type="OrthoDB" id="10068393at2759"/>
<dbReference type="Proteomes" id="UP000015101">
    <property type="component" value="Unassembled WGS sequence"/>
</dbReference>
<dbReference type="STRING" id="6412.T1EUC3"/>
<feature type="region of interest" description="Disordered" evidence="1">
    <location>
        <begin position="62"/>
        <end position="83"/>
    </location>
</feature>
<evidence type="ECO:0000256" key="1">
    <source>
        <dbReference type="SAM" id="MobiDB-lite"/>
    </source>
</evidence>
<dbReference type="PANTHER" id="PTHR46601:SF1">
    <property type="entry name" value="ADF-H DOMAIN-CONTAINING PROTEIN"/>
    <property type="match status" value="1"/>
</dbReference>
<organism evidence="3 4">
    <name type="scientific">Helobdella robusta</name>
    <name type="common">Californian leech</name>
    <dbReference type="NCBI Taxonomy" id="6412"/>
    <lineage>
        <taxon>Eukaryota</taxon>
        <taxon>Metazoa</taxon>
        <taxon>Spiralia</taxon>
        <taxon>Lophotrochozoa</taxon>
        <taxon>Annelida</taxon>
        <taxon>Clitellata</taxon>
        <taxon>Hirudinea</taxon>
        <taxon>Rhynchobdellida</taxon>
        <taxon>Glossiphoniidae</taxon>
        <taxon>Helobdella</taxon>
    </lineage>
</organism>
<dbReference type="InParanoid" id="T1EUC3"/>
<dbReference type="eggNOG" id="ENOG502QXFF">
    <property type="taxonomic scope" value="Eukaryota"/>
</dbReference>
<dbReference type="RefSeq" id="XP_009025731.1">
    <property type="nucleotide sequence ID" value="XM_009027483.1"/>
</dbReference>
<reference evidence="4" key="1">
    <citation type="submission" date="2012-12" db="EMBL/GenBank/DDBJ databases">
        <authorList>
            <person name="Hellsten U."/>
            <person name="Grimwood J."/>
            <person name="Chapman J.A."/>
            <person name="Shapiro H."/>
            <person name="Aerts A."/>
            <person name="Otillar R.P."/>
            <person name="Terry A.Y."/>
            <person name="Boore J.L."/>
            <person name="Simakov O."/>
            <person name="Marletaz F."/>
            <person name="Cho S.-J."/>
            <person name="Edsinger-Gonzales E."/>
            <person name="Havlak P."/>
            <person name="Kuo D.-H."/>
            <person name="Larsson T."/>
            <person name="Lv J."/>
            <person name="Arendt D."/>
            <person name="Savage R."/>
            <person name="Osoegawa K."/>
            <person name="de Jong P."/>
            <person name="Lindberg D.R."/>
            <person name="Seaver E.C."/>
            <person name="Weisblat D.A."/>
            <person name="Putnam N.H."/>
            <person name="Grigoriev I.V."/>
            <person name="Rokhsar D.S."/>
        </authorList>
    </citation>
    <scope>NUCLEOTIDE SEQUENCE</scope>
</reference>
<evidence type="ECO:0000313" key="2">
    <source>
        <dbReference type="EMBL" id="ESN96589.1"/>
    </source>
</evidence>
<dbReference type="HOGENOM" id="CLU_020828_0_0_1"/>
<name>T1EUC3_HELRO</name>
<dbReference type="AlphaFoldDB" id="T1EUC3"/>
<proteinExistence type="predicted"/>
<dbReference type="EMBL" id="AMQM01001414">
    <property type="status" value="NOT_ANNOTATED_CDS"/>
    <property type="molecule type" value="Genomic_DNA"/>
</dbReference>
<keyword evidence="4" id="KW-1185">Reference proteome</keyword>
<accession>T1EUC3</accession>
<dbReference type="CTD" id="20200173"/>